<dbReference type="InterPro" id="IPR048733">
    <property type="entry name" value="CFA69_ARM_dom"/>
</dbReference>
<evidence type="ECO:0000313" key="4">
    <source>
        <dbReference type="Proteomes" id="UP000193411"/>
    </source>
</evidence>
<evidence type="ECO:0000259" key="2">
    <source>
        <dbReference type="Pfam" id="PF21049"/>
    </source>
</evidence>
<comment type="caution">
    <text evidence="3">The sequence shown here is derived from an EMBL/GenBank/DDBJ whole genome shotgun (WGS) entry which is preliminary data.</text>
</comment>
<dbReference type="OrthoDB" id="191673at2759"/>
<feature type="region of interest" description="Disordered" evidence="1">
    <location>
        <begin position="283"/>
        <end position="310"/>
    </location>
</feature>
<evidence type="ECO:0000256" key="1">
    <source>
        <dbReference type="SAM" id="MobiDB-lite"/>
    </source>
</evidence>
<dbReference type="PANTHER" id="PTHR14716">
    <property type="entry name" value="CILIA- AND FLAGELLA-ASSOCIATED PROTEIN 69"/>
    <property type="match status" value="1"/>
</dbReference>
<dbReference type="EMBL" id="MCFL01000003">
    <property type="protein sequence ID" value="ORZ40453.1"/>
    <property type="molecule type" value="Genomic_DNA"/>
</dbReference>
<organism evidence="3 4">
    <name type="scientific">Catenaria anguillulae PL171</name>
    <dbReference type="NCBI Taxonomy" id="765915"/>
    <lineage>
        <taxon>Eukaryota</taxon>
        <taxon>Fungi</taxon>
        <taxon>Fungi incertae sedis</taxon>
        <taxon>Blastocladiomycota</taxon>
        <taxon>Blastocladiomycetes</taxon>
        <taxon>Blastocladiales</taxon>
        <taxon>Catenariaceae</taxon>
        <taxon>Catenaria</taxon>
    </lineage>
</organism>
<protein>
    <recommendedName>
        <fullName evidence="2">Cilia- and flagella-associated protein 69 ARM repeats domain-containing protein</fullName>
    </recommendedName>
</protein>
<feature type="domain" description="Cilia- and flagella-associated protein 69 ARM repeats" evidence="2">
    <location>
        <begin position="105"/>
        <end position="160"/>
    </location>
</feature>
<dbReference type="STRING" id="765915.A0A1Y2I3A1"/>
<feature type="domain" description="Cilia- and flagella-associated protein 69 ARM repeats" evidence="2">
    <location>
        <begin position="20"/>
        <end position="101"/>
    </location>
</feature>
<dbReference type="Proteomes" id="UP000193411">
    <property type="component" value="Unassembled WGS sequence"/>
</dbReference>
<dbReference type="AlphaFoldDB" id="A0A1Y2I3A1"/>
<dbReference type="InterPro" id="IPR048732">
    <property type="entry name" value="CFA69"/>
</dbReference>
<name>A0A1Y2I3A1_9FUNG</name>
<dbReference type="PANTHER" id="PTHR14716:SF0">
    <property type="entry name" value="CILIA- AND FLAGELLA-ASSOCIATED PROTEIN 69"/>
    <property type="match status" value="1"/>
</dbReference>
<keyword evidence="4" id="KW-1185">Reference proteome</keyword>
<gene>
    <name evidence="3" type="ORF">BCR44DRAFT_1425088</name>
</gene>
<reference evidence="3 4" key="1">
    <citation type="submission" date="2016-07" db="EMBL/GenBank/DDBJ databases">
        <title>Pervasive Adenine N6-methylation of Active Genes in Fungi.</title>
        <authorList>
            <consortium name="DOE Joint Genome Institute"/>
            <person name="Mondo S.J."/>
            <person name="Dannebaum R.O."/>
            <person name="Kuo R.C."/>
            <person name="Labutti K."/>
            <person name="Haridas S."/>
            <person name="Kuo A."/>
            <person name="Salamov A."/>
            <person name="Ahrendt S.R."/>
            <person name="Lipzen A."/>
            <person name="Sullivan W."/>
            <person name="Andreopoulos W.B."/>
            <person name="Clum A."/>
            <person name="Lindquist E."/>
            <person name="Daum C."/>
            <person name="Ramamoorthy G.K."/>
            <person name="Gryganskyi A."/>
            <person name="Culley D."/>
            <person name="Magnuson J.K."/>
            <person name="James T.Y."/>
            <person name="O'Malley M.A."/>
            <person name="Stajich J.E."/>
            <person name="Spatafora J.W."/>
            <person name="Visel A."/>
            <person name="Grigoriev I.V."/>
        </authorList>
    </citation>
    <scope>NUCLEOTIDE SEQUENCE [LARGE SCALE GENOMIC DNA]</scope>
    <source>
        <strain evidence="3 4">PL171</strain>
    </source>
</reference>
<evidence type="ECO:0000313" key="3">
    <source>
        <dbReference type="EMBL" id="ORZ40453.1"/>
    </source>
</evidence>
<sequence length="310" mass="34173">MVQMIPWTCAHPRQQELMRVAVLDAIWAVVCGCRLNEESLLEAGGTVERSVVGHLLAVLVELLENPKTRQHMAMWSSSRFKCAGELLVGLWRRERSQIAFEKGVSAVEELRTNHCCKIFSILSHLGFNTFRQQLNAADQRLLLQIEGYLDLKIGIVWDEIKYELNSEGIQATETKRQLITSMQSDVERRVKEAQAAAEHGFFSEFMRAHHMAAVAANAEPQQARRWRGGGGSAVQLMAGGGAGGKRHSVAFATLPELITTPRPPSSASKASLERLASLSADGLAFGGRNSVPAQERPQRPLRSPKARLGT</sequence>
<dbReference type="Pfam" id="PF21049">
    <property type="entry name" value="CFA69_ARM_rpt"/>
    <property type="match status" value="2"/>
</dbReference>
<proteinExistence type="predicted"/>
<accession>A0A1Y2I3A1</accession>